<dbReference type="Gene3D" id="2.30.30.110">
    <property type="match status" value="1"/>
</dbReference>
<evidence type="ECO:0000256" key="1">
    <source>
        <dbReference type="ARBA" id="ARBA00005230"/>
    </source>
</evidence>
<keyword evidence="9" id="KW-1185">Reference proteome</keyword>
<dbReference type="InterPro" id="IPR011067">
    <property type="entry name" value="Plasmid_toxin/cell-grow_inhib"/>
</dbReference>
<evidence type="ECO:0000313" key="8">
    <source>
        <dbReference type="EMBL" id="NMG26108.1"/>
    </source>
</evidence>
<dbReference type="SUPFAM" id="SSF50118">
    <property type="entry name" value="Cell growth inhibitor/plasmid maintenance toxic component"/>
    <property type="match status" value="1"/>
</dbReference>
<dbReference type="InterPro" id="IPR002712">
    <property type="entry name" value="CcdB"/>
</dbReference>
<proteinExistence type="inferred from homology"/>
<dbReference type="Proteomes" id="UP000615989">
    <property type="component" value="Unassembled WGS sequence"/>
</dbReference>
<name>A0ABX1PQG2_9RHOO</name>
<sequence>MARFDVYRNPSAGAADTPYLLDVQADLLAELETRVVIPLRRRDRFSAVRLPSDLIPCVDVEGQSCQIETPKLAAIPLRVLKPPICSLADRRDDIIRALDFLFQGY</sequence>
<keyword evidence="3" id="KW-0678">Repressor</keyword>
<keyword evidence="5" id="KW-0804">Transcription</keyword>
<comment type="similarity">
    <text evidence="1">Belongs to the CcdB toxin family.</text>
</comment>
<protein>
    <recommendedName>
        <fullName evidence="2">Toxin CcdB</fullName>
    </recommendedName>
    <alternativeName>
        <fullName evidence="7">Cytotoxic protein CcdB</fullName>
    </alternativeName>
    <alternativeName>
        <fullName evidence="6">Protein LetD</fullName>
    </alternativeName>
</protein>
<reference evidence="8" key="1">
    <citation type="submission" date="2019-12" db="EMBL/GenBank/DDBJ databases">
        <title>Comparative genomics gives insights into the taxonomy of the Azoarcus-Aromatoleum group and reveals separate origins of nif in the plant-associated Azoarcus and non-plant-associated Aromatoleum sub-groups.</title>
        <authorList>
            <person name="Lafos M."/>
            <person name="Maluk M."/>
            <person name="Batista M."/>
            <person name="Junghare M."/>
            <person name="Carmona M."/>
            <person name="Faoro H."/>
            <person name="Cruz L.M."/>
            <person name="Battistoni F."/>
            <person name="De Souza E."/>
            <person name="Pedrosa F."/>
            <person name="Chen W.-M."/>
            <person name="Poole P.S."/>
            <person name="Dixon R.A."/>
            <person name="James E.K."/>
        </authorList>
    </citation>
    <scope>NUCLEOTIDE SEQUENCE</scope>
    <source>
        <strain evidence="8">LuFRes1</strain>
    </source>
</reference>
<dbReference type="RefSeq" id="WP_169119444.1">
    <property type="nucleotide sequence ID" value="NZ_WTVG02000038.1"/>
</dbReference>
<evidence type="ECO:0000256" key="2">
    <source>
        <dbReference type="ARBA" id="ARBA00015075"/>
    </source>
</evidence>
<accession>A0ABX1PQG2</accession>
<dbReference type="Pfam" id="PF01845">
    <property type="entry name" value="CcdB"/>
    <property type="match status" value="1"/>
</dbReference>
<evidence type="ECO:0000256" key="3">
    <source>
        <dbReference type="ARBA" id="ARBA00022491"/>
    </source>
</evidence>
<evidence type="ECO:0000256" key="7">
    <source>
        <dbReference type="ARBA" id="ARBA00033135"/>
    </source>
</evidence>
<comment type="caution">
    <text evidence="8">The sequence shown here is derived from an EMBL/GenBank/DDBJ whole genome shotgun (WGS) entry which is preliminary data.</text>
</comment>
<evidence type="ECO:0000256" key="5">
    <source>
        <dbReference type="ARBA" id="ARBA00023163"/>
    </source>
</evidence>
<evidence type="ECO:0000313" key="9">
    <source>
        <dbReference type="Proteomes" id="UP000615989"/>
    </source>
</evidence>
<gene>
    <name evidence="8" type="ORF">GO606_15585</name>
</gene>
<keyword evidence="4" id="KW-0805">Transcription regulation</keyword>
<dbReference type="EMBL" id="WTVG01000054">
    <property type="protein sequence ID" value="NMG26108.1"/>
    <property type="molecule type" value="Genomic_DNA"/>
</dbReference>
<organism evidence="8 9">
    <name type="scientific">Aromatoleum anaerobium</name>
    <dbReference type="NCBI Taxonomy" id="182180"/>
    <lineage>
        <taxon>Bacteria</taxon>
        <taxon>Pseudomonadati</taxon>
        <taxon>Pseudomonadota</taxon>
        <taxon>Betaproteobacteria</taxon>
        <taxon>Rhodocyclales</taxon>
        <taxon>Rhodocyclaceae</taxon>
        <taxon>Aromatoleum</taxon>
    </lineage>
</organism>
<evidence type="ECO:0000256" key="4">
    <source>
        <dbReference type="ARBA" id="ARBA00023015"/>
    </source>
</evidence>
<evidence type="ECO:0000256" key="6">
    <source>
        <dbReference type="ARBA" id="ARBA00029628"/>
    </source>
</evidence>